<evidence type="ECO:0000256" key="1">
    <source>
        <dbReference type="SAM" id="Phobius"/>
    </source>
</evidence>
<name>A0ABN5PR30_9ACTO</name>
<keyword evidence="1" id="KW-0472">Membrane</keyword>
<accession>A0ABN5PR30</accession>
<protein>
    <submittedName>
        <fullName evidence="2">Uncharacterized protein</fullName>
    </submittedName>
</protein>
<evidence type="ECO:0000313" key="3">
    <source>
        <dbReference type="Proteomes" id="UP000273001"/>
    </source>
</evidence>
<gene>
    <name evidence="2" type="ORF">D5R93_01115</name>
</gene>
<dbReference type="EMBL" id="CP032514">
    <property type="protein sequence ID" value="AYD89001.1"/>
    <property type="molecule type" value="Genomic_DNA"/>
</dbReference>
<feature type="transmembrane region" description="Helical" evidence="1">
    <location>
        <begin position="15"/>
        <end position="35"/>
    </location>
</feature>
<dbReference type="Proteomes" id="UP000273001">
    <property type="component" value="Chromosome"/>
</dbReference>
<keyword evidence="1" id="KW-1133">Transmembrane helix</keyword>
<keyword evidence="3" id="KW-1185">Reference proteome</keyword>
<keyword evidence="1" id="KW-0812">Transmembrane</keyword>
<organism evidence="2 3">
    <name type="scientific">Actinomyces lilanjuaniae</name>
    <dbReference type="NCBI Taxonomy" id="2321394"/>
    <lineage>
        <taxon>Bacteria</taxon>
        <taxon>Bacillati</taxon>
        <taxon>Actinomycetota</taxon>
        <taxon>Actinomycetes</taxon>
        <taxon>Actinomycetales</taxon>
        <taxon>Actinomycetaceae</taxon>
        <taxon>Actinomyces</taxon>
    </lineage>
</organism>
<sequence length="98" mass="10483">MPGWIGWLWLRTGRGHAQVTLSVVLLVVCLLVDAYRRHQAGAAGTTVAWAPRVVVPPMGGVPALVRLPVQSLVALAAFSWSDLVLVRSAYGAVGLTRR</sequence>
<reference evidence="2 3" key="1">
    <citation type="submission" date="2018-09" db="EMBL/GenBank/DDBJ databases">
        <authorList>
            <person name="Li J."/>
        </authorList>
    </citation>
    <scope>NUCLEOTIDE SEQUENCE [LARGE SCALE GENOMIC DNA]</scope>
    <source>
        <strain evidence="2 3">2129</strain>
    </source>
</reference>
<evidence type="ECO:0000313" key="2">
    <source>
        <dbReference type="EMBL" id="AYD89001.1"/>
    </source>
</evidence>
<proteinExistence type="predicted"/>